<dbReference type="KEGG" id="ifl:C1H71_01995"/>
<proteinExistence type="predicted"/>
<accession>A0A7G3G5N9</accession>
<protein>
    <submittedName>
        <fullName evidence="1">Uncharacterized protein</fullName>
    </submittedName>
</protein>
<gene>
    <name evidence="1" type="ORF">C1H71_01995</name>
</gene>
<dbReference type="EMBL" id="CP025781">
    <property type="protein sequence ID" value="QBC42452.1"/>
    <property type="molecule type" value="Genomic_DNA"/>
</dbReference>
<reference evidence="1 2" key="1">
    <citation type="submission" date="2018-01" db="EMBL/GenBank/DDBJ databases">
        <title>Genome sequence of Iodobacter sp. strain PCH194 isolated from Indian Trans-Himalaya.</title>
        <authorList>
            <person name="Kumar V."/>
            <person name="Thakur V."/>
            <person name="Kumar S."/>
            <person name="Singh D."/>
        </authorList>
    </citation>
    <scope>NUCLEOTIDE SEQUENCE [LARGE SCALE GENOMIC DNA]</scope>
    <source>
        <strain evidence="1 2">PCH194</strain>
    </source>
</reference>
<dbReference type="Proteomes" id="UP000515917">
    <property type="component" value="Chromosome"/>
</dbReference>
<evidence type="ECO:0000313" key="2">
    <source>
        <dbReference type="Proteomes" id="UP000515917"/>
    </source>
</evidence>
<evidence type="ECO:0000313" key="1">
    <source>
        <dbReference type="EMBL" id="QBC42452.1"/>
    </source>
</evidence>
<dbReference type="AlphaFoldDB" id="A0A7G3G5N9"/>
<keyword evidence="2" id="KW-1185">Reference proteome</keyword>
<sequence>MSTQAIALALPLHVKAPSEESLASARKATNADLSRLYITDLHRTYPQSFQSTHLEITRHCAHLPPIPF</sequence>
<name>A0A7G3G5N9_9NEIS</name>
<organism evidence="1 2">
    <name type="scientific">Iodobacter fluviatilis</name>
    <dbReference type="NCBI Taxonomy" id="537"/>
    <lineage>
        <taxon>Bacteria</taxon>
        <taxon>Pseudomonadati</taxon>
        <taxon>Pseudomonadota</taxon>
        <taxon>Betaproteobacteria</taxon>
        <taxon>Neisseriales</taxon>
        <taxon>Chitinibacteraceae</taxon>
        <taxon>Iodobacter</taxon>
    </lineage>
</organism>